<evidence type="ECO:0000313" key="1">
    <source>
        <dbReference type="EMBL" id="XAI69385.1"/>
    </source>
</evidence>
<protein>
    <recommendedName>
        <fullName evidence="2">DUF4375 domain-containing protein</fullName>
    </recommendedName>
</protein>
<reference evidence="1" key="1">
    <citation type="journal article" date="2024" name="J. Gen. Virol.">
        <title>Novel phages of Pseudomonas syringae unveil numerous potential auxiliary metabolic genes.</title>
        <authorList>
            <person name="Feltin C."/>
            <person name="Garneau J.R."/>
            <person name="Morris C.E."/>
            <person name="Berard A."/>
            <person name="Torres-Barcelo C."/>
        </authorList>
    </citation>
    <scope>NUCLEOTIDE SEQUENCE</scope>
</reference>
<sequence length="125" mass="15114">MVERNVDAMVEAIRDWELDAGEGFTDYFLDNWPVGSWAYWLLGKGHTEWANAIINANEEKQYVDQELKFEWFDPYTIEKNGSEWHEEIYLKNVRVWAEFLVESDQYFRRVNKFFDTYFTEEGEES</sequence>
<proteinExistence type="predicted"/>
<name>A0AAU6VYY1_9VIRU</name>
<organism evidence="1">
    <name type="scientific">Pseudomonas phage Pyxpy01</name>
    <dbReference type="NCBI Taxonomy" id="3138546"/>
    <lineage>
        <taxon>Viruses</taxon>
    </lineage>
</organism>
<gene>
    <name evidence="1" type="ORF">Pyxpy01_00087</name>
</gene>
<dbReference type="EMBL" id="PP179310">
    <property type="protein sequence ID" value="XAI69385.1"/>
    <property type="molecule type" value="Genomic_DNA"/>
</dbReference>
<accession>A0AAU6VYY1</accession>
<evidence type="ECO:0008006" key="2">
    <source>
        <dbReference type="Google" id="ProtNLM"/>
    </source>
</evidence>